<gene>
    <name evidence="4" type="ORF">RBJ30_07900</name>
</gene>
<dbReference type="PIRSF" id="PIRSF019271">
    <property type="entry name" value="Acid_Ptase_C"/>
    <property type="match status" value="1"/>
</dbReference>
<dbReference type="GO" id="GO:0046872">
    <property type="term" value="F:metal ion binding"/>
    <property type="evidence" value="ECO:0007669"/>
    <property type="project" value="UniProtKB-KW"/>
</dbReference>
<accession>A0AAW8HKJ8</accession>
<dbReference type="RefSeq" id="WP_106912983.1">
    <property type="nucleotide sequence ID" value="NZ_JAVDNV010000004.1"/>
</dbReference>
<dbReference type="SUPFAM" id="SSF56784">
    <property type="entry name" value="HAD-like"/>
    <property type="match status" value="1"/>
</dbReference>
<sequence>MKLAALCLPLFLSFAGFSAAAENQCSPAVGNMPASCLTEQYTMSVLWYQNAAEARAAFYQGYQLGRLRLEQALNKKSVKPLAVVLDLDETVLDDSPHQAWLLKNQQFLLAGWDEWVEMAAAEPVPGALDFLRFADEHGVKIFYLSDRKQSQFDVTLSNLQRINLPQARRENLLLKTPEMHGKQSRRDALESKYNVVLYFGDNLADFIDSKGKTQEERNRMMEAHREEFGDRFIIFPNPMYGDWYGGVIGDKFNADYNEIYKLRRSRLTSFK</sequence>
<evidence type="ECO:0000313" key="5">
    <source>
        <dbReference type="Proteomes" id="UP001236270"/>
    </source>
</evidence>
<keyword evidence="4" id="KW-0449">Lipoprotein</keyword>
<evidence type="ECO:0000256" key="2">
    <source>
        <dbReference type="ARBA" id="ARBA00022729"/>
    </source>
</evidence>
<protein>
    <submittedName>
        <fullName evidence="4">5'-nucleotidase, lipoprotein e(P4) family</fullName>
    </submittedName>
</protein>
<keyword evidence="2 3" id="KW-0732">Signal</keyword>
<name>A0AAW8HKJ8_PLUGE</name>
<evidence type="ECO:0000256" key="3">
    <source>
        <dbReference type="SAM" id="SignalP"/>
    </source>
</evidence>
<dbReference type="AlphaFoldDB" id="A0AAW8HKJ8"/>
<evidence type="ECO:0000313" key="4">
    <source>
        <dbReference type="EMBL" id="MDQ2309024.1"/>
    </source>
</evidence>
<evidence type="ECO:0000256" key="1">
    <source>
        <dbReference type="ARBA" id="ARBA00022723"/>
    </source>
</evidence>
<dbReference type="NCBIfam" id="TIGR01533">
    <property type="entry name" value="lipo_e_P4"/>
    <property type="match status" value="1"/>
</dbReference>
<dbReference type="GO" id="GO:0009279">
    <property type="term" value="C:cell outer membrane"/>
    <property type="evidence" value="ECO:0007669"/>
    <property type="project" value="InterPro"/>
</dbReference>
<reference evidence="4" key="1">
    <citation type="submission" date="2023-08" db="EMBL/GenBank/DDBJ databases">
        <title>WGS of pathogenic bacterial species, Los Angeles County Public Health Laboratories.</title>
        <authorList>
            <person name="Garrigues J.M."/>
            <person name="Green N.M."/>
        </authorList>
    </citation>
    <scope>NUCLEOTIDE SEQUENCE</scope>
    <source>
        <strain evidence="4">LACPHL-BACT-2023-00068</strain>
    </source>
</reference>
<dbReference type="Pfam" id="PF03767">
    <property type="entry name" value="Acid_phosphat_B"/>
    <property type="match status" value="1"/>
</dbReference>
<dbReference type="SFLD" id="SFLDG01125">
    <property type="entry name" value="C1.1:_Acid_Phosphatase_Like"/>
    <property type="match status" value="1"/>
</dbReference>
<dbReference type="Proteomes" id="UP001236270">
    <property type="component" value="Unassembled WGS sequence"/>
</dbReference>
<dbReference type="SFLD" id="SFLDS00003">
    <property type="entry name" value="Haloacid_Dehalogenase"/>
    <property type="match status" value="1"/>
</dbReference>
<proteinExistence type="predicted"/>
<dbReference type="InterPro" id="IPR036412">
    <property type="entry name" value="HAD-like_sf"/>
</dbReference>
<dbReference type="EMBL" id="JAVDNV010000004">
    <property type="protein sequence ID" value="MDQ2309024.1"/>
    <property type="molecule type" value="Genomic_DNA"/>
</dbReference>
<dbReference type="CDD" id="cd07534">
    <property type="entry name" value="HAD_CAP"/>
    <property type="match status" value="1"/>
</dbReference>
<organism evidence="4 5">
    <name type="scientific">Pluralibacter gergoviae</name>
    <name type="common">Enterobacter gergoviae</name>
    <dbReference type="NCBI Taxonomy" id="61647"/>
    <lineage>
        <taxon>Bacteria</taxon>
        <taxon>Pseudomonadati</taxon>
        <taxon>Pseudomonadota</taxon>
        <taxon>Gammaproteobacteria</taxon>
        <taxon>Enterobacterales</taxon>
        <taxon>Enterobacteriaceae</taxon>
        <taxon>Pluralibacter</taxon>
    </lineage>
</organism>
<feature type="signal peptide" evidence="3">
    <location>
        <begin position="1"/>
        <end position="20"/>
    </location>
</feature>
<dbReference type="PANTHER" id="PTHR31284:SF10">
    <property type="entry name" value="ACID PHOSPHATASE-LIKE PROTEIN"/>
    <property type="match status" value="1"/>
</dbReference>
<comment type="caution">
    <text evidence="4">The sequence shown here is derived from an EMBL/GenBank/DDBJ whole genome shotgun (WGS) entry which is preliminary data.</text>
</comment>
<dbReference type="PANTHER" id="PTHR31284">
    <property type="entry name" value="ACID PHOSPHATASE-LIKE PROTEIN"/>
    <property type="match status" value="1"/>
</dbReference>
<keyword evidence="1" id="KW-0479">Metal-binding</keyword>
<dbReference type="InterPro" id="IPR005519">
    <property type="entry name" value="Acid_phosphat_B-like"/>
</dbReference>
<dbReference type="Gene3D" id="3.40.50.1000">
    <property type="entry name" value="HAD superfamily/HAD-like"/>
    <property type="match status" value="1"/>
</dbReference>
<dbReference type="InterPro" id="IPR006423">
    <property type="entry name" value="Lipo_e_P4"/>
</dbReference>
<feature type="chain" id="PRO_5043297296" evidence="3">
    <location>
        <begin position="21"/>
        <end position="271"/>
    </location>
</feature>
<dbReference type="InterPro" id="IPR023214">
    <property type="entry name" value="HAD_sf"/>
</dbReference>